<keyword evidence="5" id="KW-1185">Reference proteome</keyword>
<keyword evidence="2" id="KW-0812">Transmembrane</keyword>
<reference evidence="4" key="1">
    <citation type="journal article" date="2022" name="G3 (Bethesda)">
        <title>High quality genome of the basidiomycete yeast Dioszegia hungarica PDD-24b-2 isolated from cloud water.</title>
        <authorList>
            <person name="Jarrige D."/>
            <person name="Haridas S."/>
            <person name="Bleykasten-Grosshans C."/>
            <person name="Joly M."/>
            <person name="Nadalig T."/>
            <person name="Sancelme M."/>
            <person name="Vuilleumier S."/>
            <person name="Grigoriev I.V."/>
            <person name="Amato P."/>
            <person name="Bringel F."/>
        </authorList>
    </citation>
    <scope>NUCLEOTIDE SEQUENCE</scope>
    <source>
        <strain evidence="4">PDD-24b-2</strain>
    </source>
</reference>
<keyword evidence="2" id="KW-1133">Transmembrane helix</keyword>
<dbReference type="PANTHER" id="PTHR12203">
    <property type="entry name" value="KDEL LYS-ASP-GLU-LEU CONTAINING - RELATED"/>
    <property type="match status" value="1"/>
</dbReference>
<feature type="region of interest" description="Disordered" evidence="1">
    <location>
        <begin position="154"/>
        <end position="173"/>
    </location>
</feature>
<dbReference type="SMART" id="SM00672">
    <property type="entry name" value="CAP10"/>
    <property type="match status" value="1"/>
</dbReference>
<evidence type="ECO:0000313" key="4">
    <source>
        <dbReference type="EMBL" id="KAI9639230.1"/>
    </source>
</evidence>
<accession>A0AA38HF27</accession>
<dbReference type="RefSeq" id="XP_052949007.1">
    <property type="nucleotide sequence ID" value="XM_053090636.1"/>
</dbReference>
<sequence>MSTQRTPLLVCTGTGTDASPRARLGPISPPSTPLVSPVRSPRSPRSLRYVEKTPLYVVAEDDEDLEDCRPSKGCRVGRDWRGAIRVLDGRRKLWGPVLLVLVLLTGTATLFLTGFTEREAWRVVSDIPRSFFGKAGQLGPWDTALDLGAGMISQSGGGESAGPKADVGSYGPKSTTDDGLLHRLPYNPDLGPGSSPHPITYLIDQAQAAWAEKNARQSRTLREAVEEYRRRYGRAPPAGFEKWWKYVKTHNVPLPDEYDQISHDVHSFHPHRPHAFSAKQAQAVDLPNTYILRNTGGNLSVSHDLNADISLAARRRIQAQLDVIKEVAGDIGDFDAVWSLQDTGRAFMSLSQRRALDVAGAGGNFIDDEVVEEQRGWSALCPPSTDFAAGFAATRSPPPSSQKSFISSHLLSSSICDQPSLVPLHSATAGDHRAPVTSGHLSIFSSSRLSVQSDIIAVPYSPSTAQASTPWESKTEDRLLWRGELTGPIADDTADWRMTEQARLLDLHKAGPTSVLVPTSGASPELSEATYADAAKRYLDVGATGLSAQCDSPACAGIANDYTFVPRMKDIDAGRYKYALDLDGDAGFRELLSTGSVVLKSTIMAEWWSDRVQPWVHYVPVKVDYTDLMDVMAYFTGDLTPAKANGNDTAARTIAEAGQNWAATHWREEDMTAYMFRLYLEWARVWGSEDRLSGYTYDEKDEVDTAQI</sequence>
<dbReference type="InterPro" id="IPR006598">
    <property type="entry name" value="CAP10"/>
</dbReference>
<feature type="region of interest" description="Disordered" evidence="1">
    <location>
        <begin position="1"/>
        <end position="43"/>
    </location>
</feature>
<evidence type="ECO:0000256" key="2">
    <source>
        <dbReference type="SAM" id="Phobius"/>
    </source>
</evidence>
<feature type="domain" description="Glycosyl transferase CAP10" evidence="3">
    <location>
        <begin position="365"/>
        <end position="689"/>
    </location>
</feature>
<gene>
    <name evidence="4" type="ORF">MKK02DRAFT_39524</name>
</gene>
<feature type="compositionally biased region" description="Low complexity" evidence="1">
    <location>
        <begin position="33"/>
        <end position="43"/>
    </location>
</feature>
<feature type="transmembrane region" description="Helical" evidence="2">
    <location>
        <begin position="93"/>
        <end position="115"/>
    </location>
</feature>
<protein>
    <recommendedName>
        <fullName evidence="3">Glycosyl transferase CAP10 domain-containing protein</fullName>
    </recommendedName>
</protein>
<dbReference type="Pfam" id="PF05686">
    <property type="entry name" value="Glyco_transf_90"/>
    <property type="match status" value="1"/>
</dbReference>
<comment type="caution">
    <text evidence="4">The sequence shown here is derived from an EMBL/GenBank/DDBJ whole genome shotgun (WGS) entry which is preliminary data.</text>
</comment>
<organism evidence="4 5">
    <name type="scientific">Dioszegia hungarica</name>
    <dbReference type="NCBI Taxonomy" id="4972"/>
    <lineage>
        <taxon>Eukaryota</taxon>
        <taxon>Fungi</taxon>
        <taxon>Dikarya</taxon>
        <taxon>Basidiomycota</taxon>
        <taxon>Agaricomycotina</taxon>
        <taxon>Tremellomycetes</taxon>
        <taxon>Tremellales</taxon>
        <taxon>Bulleribasidiaceae</taxon>
        <taxon>Dioszegia</taxon>
    </lineage>
</organism>
<keyword evidence="2" id="KW-0472">Membrane</keyword>
<evidence type="ECO:0000256" key="1">
    <source>
        <dbReference type="SAM" id="MobiDB-lite"/>
    </source>
</evidence>
<dbReference type="EMBL" id="JAKWFO010000001">
    <property type="protein sequence ID" value="KAI9639230.1"/>
    <property type="molecule type" value="Genomic_DNA"/>
</dbReference>
<proteinExistence type="predicted"/>
<dbReference type="GeneID" id="77729841"/>
<evidence type="ECO:0000259" key="3">
    <source>
        <dbReference type="SMART" id="SM00672"/>
    </source>
</evidence>
<dbReference type="InterPro" id="IPR051091">
    <property type="entry name" value="O-Glucosyltr/Glycosyltrsf_90"/>
</dbReference>
<name>A0AA38HF27_9TREE</name>
<dbReference type="Proteomes" id="UP001164286">
    <property type="component" value="Unassembled WGS sequence"/>
</dbReference>
<evidence type="ECO:0000313" key="5">
    <source>
        <dbReference type="Proteomes" id="UP001164286"/>
    </source>
</evidence>
<dbReference type="AlphaFoldDB" id="A0AA38HF27"/>
<dbReference type="PANTHER" id="PTHR12203:SF118">
    <property type="entry name" value="BETA-1,2-XYLOSYLTRANSFERASE 1"/>
    <property type="match status" value="1"/>
</dbReference>